<name>A0ACC3SGH3_9PEZI</name>
<dbReference type="EMBL" id="JAMKPW020000015">
    <property type="protein sequence ID" value="KAK8210392.1"/>
    <property type="molecule type" value="Genomic_DNA"/>
</dbReference>
<proteinExistence type="predicted"/>
<reference evidence="1" key="1">
    <citation type="submission" date="2024-02" db="EMBL/GenBank/DDBJ databases">
        <title>Metagenome Assembled Genome of Zalaria obscura JY119.</title>
        <authorList>
            <person name="Vighnesh L."/>
            <person name="Jagadeeshwari U."/>
            <person name="Venkata Ramana C."/>
            <person name="Sasikala C."/>
        </authorList>
    </citation>
    <scope>NUCLEOTIDE SEQUENCE</scope>
    <source>
        <strain evidence="1">JY119</strain>
    </source>
</reference>
<dbReference type="Proteomes" id="UP001320706">
    <property type="component" value="Unassembled WGS sequence"/>
</dbReference>
<evidence type="ECO:0000313" key="2">
    <source>
        <dbReference type="Proteomes" id="UP001320706"/>
    </source>
</evidence>
<keyword evidence="1" id="KW-0378">Hydrolase</keyword>
<keyword evidence="2" id="KW-1185">Reference proteome</keyword>
<gene>
    <name evidence="1" type="primary">POP1</name>
    <name evidence="1" type="ORF">M8818_003562</name>
</gene>
<comment type="caution">
    <text evidence="1">The sequence shown here is derived from an EMBL/GenBank/DDBJ whole genome shotgun (WGS) entry which is preliminary data.</text>
</comment>
<evidence type="ECO:0000313" key="1">
    <source>
        <dbReference type="EMBL" id="KAK8210392.1"/>
    </source>
</evidence>
<protein>
    <submittedName>
        <fullName evidence="1">Ribonucleases P/MRP protein subunit pop1</fullName>
        <ecNumber evidence="1">3.1.26.5</ecNumber>
    </submittedName>
</protein>
<organism evidence="1 2">
    <name type="scientific">Zalaria obscura</name>
    <dbReference type="NCBI Taxonomy" id="2024903"/>
    <lineage>
        <taxon>Eukaryota</taxon>
        <taxon>Fungi</taxon>
        <taxon>Dikarya</taxon>
        <taxon>Ascomycota</taxon>
        <taxon>Pezizomycotina</taxon>
        <taxon>Dothideomycetes</taxon>
        <taxon>Dothideomycetidae</taxon>
        <taxon>Dothideales</taxon>
        <taxon>Zalariaceae</taxon>
        <taxon>Zalaria</taxon>
    </lineage>
</organism>
<dbReference type="EC" id="3.1.26.5" evidence="1"/>
<accession>A0ACC3SGH3</accession>
<sequence>MASNPPRPQGSNKNPNNKRKDVPGGGSQTFRNKKQKIQRDARTLAVQTTSKAFRNGELDVDKFVKAREYEIRALEDGLARAKKGLTQRAFQQVPKELRRRTASHNAKKVPKRMRKRAEREMAEDNTPTVTSRRRKPTRHMRLRLETVKRLRAQGAKRRAQQDKVAEVKALMEVTHKLDDPRTPLDKAEDTIKTRQPRVKKDMLKSPPTPTAKFKKRQINKTWLPTHLFHTKRAHLTPPLEPLWRFAMPLTPSVKSYRPTHRASRHRGAMAWDTSYMSTIGLEGVEKSIEGLLRGLCVGSGSTHDSTWGARGQKWRNGTRVWQGWLYERDGYPAKRIAPATVIWRAQEKSENETMPDAGKRKTQKREAFIRVHPSAFLQLWDEIMRLSKIQKPQVVVEDLRFELGSIEITGPASTEALLGCLWPENTAEGAEHAAGSVETTWSSLAGLGDPSTLPPNVLLGFSISDPRLHHPPRTIKLPEDPQQTKLLHLLGDWPCDKSQQPPAIFDRKIRLASARSLPSQKAINRRKALATPGAYPAPVPTDPRIPVLLYASPTSAACPGKQAKWTVLLPWKAVVPLWYSIMYYPLSSGGQVRLGGLNEQRQIAFESGLPWFPGDFPGTEAGKAWEQRENDRRKREWERRPKGKRTAWESVDLGLGRKGEVGEGWACDWGRLLNGPPKKEDGDGDRNAADQLSRSPYHLPSAIARSLLTTGGIIPTGTDSPDLDTALVTVRLTLLSRGVAAPCARIYRLPTDPPTNQTTNPPTDKASPSPSTSLRTRWLALDSSTLPRRTTKSARNGRLPNLPLPLPPDAPPHLVQRRIAASLLSPVPPAGDVRTGEVRAGEVRAGEDAYPPVPDERDLVGFVTSGEFCLAEGRGAAVGSVVLGRVMCANGREERGEGRYCVVRNAGEGVGRLARWEIV</sequence>